<gene>
    <name evidence="1" type="primary">CIRH1A_3</name>
    <name evidence="1" type="ORF">FOZ63_012681</name>
</gene>
<evidence type="ECO:0000313" key="2">
    <source>
        <dbReference type="Proteomes" id="UP000553632"/>
    </source>
</evidence>
<dbReference type="Gene3D" id="2.130.10.10">
    <property type="entry name" value="YVTN repeat-like/Quinoprotein amine dehydrogenase"/>
    <property type="match status" value="1"/>
</dbReference>
<evidence type="ECO:0000313" key="1">
    <source>
        <dbReference type="EMBL" id="KAF4726528.1"/>
    </source>
</evidence>
<accession>A0A7J6S0N3</accession>
<dbReference type="GO" id="GO:0030686">
    <property type="term" value="C:90S preribosome"/>
    <property type="evidence" value="ECO:0007669"/>
    <property type="project" value="InterPro"/>
</dbReference>
<sequence>TWAVRCVIPGCEGERSVRRLCFVEGRLFSTGVHGQITEWSTDTGKEMGSYPSNGGAIWDMAVDEERRLLAVSTESGAIPIYSLGPSGSTTLTRLGELKGEYQAAKKKKGGGSSSSATSRALSVCFGTVSTGRDDGNYRTIFSGNDRGVVSEWRVEVKEGDDGTLSLGNTTCVSDSMRILPHTNAGGGVLVWSLKALSKDRIVSGDSSGCLTLWDVDKHVQL</sequence>
<dbReference type="InterPro" id="IPR036322">
    <property type="entry name" value="WD40_repeat_dom_sf"/>
</dbReference>
<dbReference type="PANTHER" id="PTHR44163">
    <property type="entry name" value="U3 SMALL NUCLEOLAR RNA-ASSOCIATED PROTEIN 4 HOMOLOG"/>
    <property type="match status" value="1"/>
</dbReference>
<organism evidence="1 2">
    <name type="scientific">Perkinsus olseni</name>
    <name type="common">Perkinsus atlanticus</name>
    <dbReference type="NCBI Taxonomy" id="32597"/>
    <lineage>
        <taxon>Eukaryota</taxon>
        <taxon>Sar</taxon>
        <taxon>Alveolata</taxon>
        <taxon>Perkinsozoa</taxon>
        <taxon>Perkinsea</taxon>
        <taxon>Perkinsida</taxon>
        <taxon>Perkinsidae</taxon>
        <taxon>Perkinsus</taxon>
    </lineage>
</organism>
<dbReference type="PANTHER" id="PTHR44163:SF1">
    <property type="entry name" value="U3 SMALL NUCLEOLAR RNA-ASSOCIATED PROTEIN 4 HOMOLOG"/>
    <property type="match status" value="1"/>
</dbReference>
<dbReference type="InterPro" id="IPR046351">
    <property type="entry name" value="UTP4"/>
</dbReference>
<dbReference type="GO" id="GO:0032040">
    <property type="term" value="C:small-subunit processome"/>
    <property type="evidence" value="ECO:0007669"/>
    <property type="project" value="TreeGrafter"/>
</dbReference>
<reference evidence="1 2" key="1">
    <citation type="submission" date="2020-04" db="EMBL/GenBank/DDBJ databases">
        <title>Perkinsus olseni comparative genomics.</title>
        <authorList>
            <person name="Bogema D.R."/>
        </authorList>
    </citation>
    <scope>NUCLEOTIDE SEQUENCE [LARGE SCALE GENOMIC DNA]</scope>
    <source>
        <strain evidence="1 2">ATCC PRA-207</strain>
    </source>
</reference>
<comment type="caution">
    <text evidence="1">The sequence shown here is derived from an EMBL/GenBank/DDBJ whole genome shotgun (WGS) entry which is preliminary data.</text>
</comment>
<proteinExistence type="predicted"/>
<dbReference type="InterPro" id="IPR015943">
    <property type="entry name" value="WD40/YVTN_repeat-like_dom_sf"/>
</dbReference>
<dbReference type="EMBL" id="JABANO010021603">
    <property type="protein sequence ID" value="KAF4726528.1"/>
    <property type="molecule type" value="Genomic_DNA"/>
</dbReference>
<dbReference type="GO" id="GO:0000462">
    <property type="term" value="P:maturation of SSU-rRNA from tricistronic rRNA transcript (SSU-rRNA, 5.8S rRNA, LSU-rRNA)"/>
    <property type="evidence" value="ECO:0007669"/>
    <property type="project" value="InterPro"/>
</dbReference>
<name>A0A7J6S0N3_PEROL</name>
<dbReference type="GO" id="GO:0034455">
    <property type="term" value="C:t-UTP complex"/>
    <property type="evidence" value="ECO:0007669"/>
    <property type="project" value="TreeGrafter"/>
</dbReference>
<dbReference type="GO" id="GO:0003723">
    <property type="term" value="F:RNA binding"/>
    <property type="evidence" value="ECO:0007669"/>
    <property type="project" value="TreeGrafter"/>
</dbReference>
<feature type="non-terminal residue" evidence="1">
    <location>
        <position position="1"/>
    </location>
</feature>
<keyword evidence="2" id="KW-1185">Reference proteome</keyword>
<feature type="non-terminal residue" evidence="1">
    <location>
        <position position="221"/>
    </location>
</feature>
<dbReference type="Proteomes" id="UP000553632">
    <property type="component" value="Unassembled WGS sequence"/>
</dbReference>
<dbReference type="SUPFAM" id="SSF50978">
    <property type="entry name" value="WD40 repeat-like"/>
    <property type="match status" value="1"/>
</dbReference>
<protein>
    <submittedName>
        <fullName evidence="1">Cirrhosis, autosomal recessive 1A (Cirhin)</fullName>
    </submittedName>
</protein>
<dbReference type="AlphaFoldDB" id="A0A7J6S0N3"/>